<sequence>MGEPTLFSKDQDYFVKSLRQETSESHQKLEENPLSKAILDPGVTLADYQAYLSKLYGVTIACEDQVFPAVSQHLPDLSGRYKSGQIIEDLSSTGMSDVEIDAIPVFQFHFEDTSEAMGIMYVLEGSTLGGRILYKHIHETLGLDSESGASYFWGYGAETGPRWKSFMAALGQQAESDGAAKKIIESAKRTFTHIDHWLSGSN</sequence>
<dbReference type="Pfam" id="PF01126">
    <property type="entry name" value="Heme_oxygenase"/>
    <property type="match status" value="1"/>
</dbReference>
<dbReference type="InterPro" id="IPR016053">
    <property type="entry name" value="Haem_Oase-like"/>
</dbReference>
<protein>
    <submittedName>
        <fullName evidence="1">Biliverdin-producing heme oxygenase</fullName>
    </submittedName>
</protein>
<dbReference type="InterPro" id="IPR016084">
    <property type="entry name" value="Haem_Oase-like_multi-hlx"/>
</dbReference>
<dbReference type="SUPFAM" id="SSF48613">
    <property type="entry name" value="Heme oxygenase-like"/>
    <property type="match status" value="1"/>
</dbReference>
<proteinExistence type="predicted"/>
<dbReference type="AlphaFoldDB" id="A0A5R9KRC5"/>
<name>A0A5R9KRC5_9BACT</name>
<dbReference type="OrthoDB" id="114943at2"/>
<dbReference type="GO" id="GO:0006788">
    <property type="term" value="P:heme oxidation"/>
    <property type="evidence" value="ECO:0007669"/>
    <property type="project" value="InterPro"/>
</dbReference>
<dbReference type="Proteomes" id="UP000306402">
    <property type="component" value="Unassembled WGS sequence"/>
</dbReference>
<reference evidence="1 2" key="1">
    <citation type="submission" date="2019-05" db="EMBL/GenBank/DDBJ databases">
        <authorList>
            <person name="Qu J.-H."/>
        </authorList>
    </citation>
    <scope>NUCLEOTIDE SEQUENCE [LARGE SCALE GENOMIC DNA]</scope>
    <source>
        <strain evidence="1 2">T17</strain>
    </source>
</reference>
<gene>
    <name evidence="1" type="ORF">FEN17_19475</name>
</gene>
<dbReference type="RefSeq" id="WP_138367072.1">
    <property type="nucleotide sequence ID" value="NZ_VCEJ01000005.1"/>
</dbReference>
<dbReference type="GO" id="GO:0004392">
    <property type="term" value="F:heme oxygenase (decyclizing) activity"/>
    <property type="evidence" value="ECO:0007669"/>
    <property type="project" value="InterPro"/>
</dbReference>
<dbReference type="EMBL" id="VCEJ01000005">
    <property type="protein sequence ID" value="TLU98783.1"/>
    <property type="molecule type" value="Genomic_DNA"/>
</dbReference>
<keyword evidence="2" id="KW-1185">Reference proteome</keyword>
<comment type="caution">
    <text evidence="1">The sequence shown here is derived from an EMBL/GenBank/DDBJ whole genome shotgun (WGS) entry which is preliminary data.</text>
</comment>
<organism evidence="1 2">
    <name type="scientific">Dyadobacter luticola</name>
    <dbReference type="NCBI Taxonomy" id="1979387"/>
    <lineage>
        <taxon>Bacteria</taxon>
        <taxon>Pseudomonadati</taxon>
        <taxon>Bacteroidota</taxon>
        <taxon>Cytophagia</taxon>
        <taxon>Cytophagales</taxon>
        <taxon>Spirosomataceae</taxon>
        <taxon>Dyadobacter</taxon>
    </lineage>
</organism>
<accession>A0A5R9KRC5</accession>
<dbReference type="CDD" id="cd19166">
    <property type="entry name" value="HemeO-bac"/>
    <property type="match status" value="1"/>
</dbReference>
<evidence type="ECO:0000313" key="1">
    <source>
        <dbReference type="EMBL" id="TLU98783.1"/>
    </source>
</evidence>
<evidence type="ECO:0000313" key="2">
    <source>
        <dbReference type="Proteomes" id="UP000306402"/>
    </source>
</evidence>
<dbReference type="Gene3D" id="1.20.910.10">
    <property type="entry name" value="Heme oxygenase-like"/>
    <property type="match status" value="1"/>
</dbReference>